<dbReference type="PANTHER" id="PTHR13621:SF2">
    <property type="entry name" value="PROLINE-RICH PROTEIN PRCC"/>
    <property type="match status" value="1"/>
</dbReference>
<protein>
    <submittedName>
        <fullName evidence="2">Uncharacterized protein</fullName>
    </submittedName>
</protein>
<dbReference type="PANTHER" id="PTHR13621">
    <property type="entry name" value="PROLINE-RICH PROTEIN PRCC"/>
    <property type="match status" value="1"/>
</dbReference>
<dbReference type="Proteomes" id="UP000076738">
    <property type="component" value="Unassembled WGS sequence"/>
</dbReference>
<feature type="compositionally biased region" description="Basic and acidic residues" evidence="1">
    <location>
        <begin position="156"/>
        <end position="168"/>
    </location>
</feature>
<gene>
    <name evidence="2" type="ORF">CALVIDRAFT_527863</name>
</gene>
<organism evidence="2 3">
    <name type="scientific">Calocera viscosa (strain TUFC12733)</name>
    <dbReference type="NCBI Taxonomy" id="1330018"/>
    <lineage>
        <taxon>Eukaryota</taxon>
        <taxon>Fungi</taxon>
        <taxon>Dikarya</taxon>
        <taxon>Basidiomycota</taxon>
        <taxon>Agaricomycotina</taxon>
        <taxon>Dacrymycetes</taxon>
        <taxon>Dacrymycetales</taxon>
        <taxon>Dacrymycetaceae</taxon>
        <taxon>Calocera</taxon>
    </lineage>
</organism>
<evidence type="ECO:0000256" key="1">
    <source>
        <dbReference type="SAM" id="MobiDB-lite"/>
    </source>
</evidence>
<feature type="region of interest" description="Disordered" evidence="1">
    <location>
        <begin position="259"/>
        <end position="281"/>
    </location>
</feature>
<dbReference type="AlphaFoldDB" id="A0A167LIL3"/>
<dbReference type="GO" id="GO:0005634">
    <property type="term" value="C:nucleus"/>
    <property type="evidence" value="ECO:0007669"/>
    <property type="project" value="TreeGrafter"/>
</dbReference>
<dbReference type="STRING" id="1330018.A0A167LIL3"/>
<dbReference type="InterPro" id="IPR018800">
    <property type="entry name" value="PRCC"/>
</dbReference>
<name>A0A167LIL3_CALVF</name>
<feature type="compositionally biased region" description="Basic and acidic residues" evidence="1">
    <location>
        <begin position="295"/>
        <end position="325"/>
    </location>
</feature>
<feature type="compositionally biased region" description="Polar residues" evidence="1">
    <location>
        <begin position="330"/>
        <end position="345"/>
    </location>
</feature>
<dbReference type="EMBL" id="KV417287">
    <property type="protein sequence ID" value="KZO95731.1"/>
    <property type="molecule type" value="Genomic_DNA"/>
</dbReference>
<feature type="region of interest" description="Disordered" evidence="1">
    <location>
        <begin position="214"/>
        <end position="233"/>
    </location>
</feature>
<reference evidence="2 3" key="1">
    <citation type="journal article" date="2016" name="Mol. Biol. Evol.">
        <title>Comparative Genomics of Early-Diverging Mushroom-Forming Fungi Provides Insights into the Origins of Lignocellulose Decay Capabilities.</title>
        <authorList>
            <person name="Nagy L.G."/>
            <person name="Riley R."/>
            <person name="Tritt A."/>
            <person name="Adam C."/>
            <person name="Daum C."/>
            <person name="Floudas D."/>
            <person name="Sun H."/>
            <person name="Yadav J.S."/>
            <person name="Pangilinan J."/>
            <person name="Larsson K.H."/>
            <person name="Matsuura K."/>
            <person name="Barry K."/>
            <person name="Labutti K."/>
            <person name="Kuo R."/>
            <person name="Ohm R.A."/>
            <person name="Bhattacharya S.S."/>
            <person name="Shirouzu T."/>
            <person name="Yoshinaga Y."/>
            <person name="Martin F.M."/>
            <person name="Grigoriev I.V."/>
            <person name="Hibbett D.S."/>
        </authorList>
    </citation>
    <scope>NUCLEOTIDE SEQUENCE [LARGE SCALE GENOMIC DNA]</scope>
    <source>
        <strain evidence="2 3">TUFC12733</strain>
    </source>
</reference>
<dbReference type="OrthoDB" id="2555634at2759"/>
<evidence type="ECO:0000313" key="2">
    <source>
        <dbReference type="EMBL" id="KZO95731.1"/>
    </source>
</evidence>
<feature type="compositionally biased region" description="Basic and acidic residues" evidence="1">
    <location>
        <begin position="120"/>
        <end position="133"/>
    </location>
</feature>
<feature type="compositionally biased region" description="Basic and acidic residues" evidence="1">
    <location>
        <begin position="271"/>
        <end position="281"/>
    </location>
</feature>
<sequence length="381" mass="42462">MNTVNSLGISDYGSDSEDDVLPEVPVAGPSNPKHTSSLLSSLPPPRNSKKSEGPKKIIVPKLRSAEQDKEEDEDGPPAKRQKTDAATAAPTAVKSSLLGMLPAPKKSGFVLPPPKRPAVTKRDDPAFMIKSKETINAMGDVYKPETALESAPDEDTEKRGNVHREQWEKQTVADGVGLEETSINRGTKAPAEVEEIDSKPHSFPAVIAAPELESWEDWMPPEPNQDDPYPGFYKHPSGSWEQYDRDYYIQFYNRWTGGGSESVADPLGPAPKEKGFADYRTEHGIEANARKVWQEAEVERQKRNARREAKKLEEEERKKAEEDGRAQPAYQASKSKTSRIANTRHQLAGEIQRAMLMQQQIEENLSSGKLARRESKKKYGF</sequence>
<proteinExistence type="predicted"/>
<feature type="region of interest" description="Disordered" evidence="1">
    <location>
        <begin position="1"/>
        <end position="203"/>
    </location>
</feature>
<keyword evidence="3" id="KW-1185">Reference proteome</keyword>
<accession>A0A167LIL3</accession>
<evidence type="ECO:0000313" key="3">
    <source>
        <dbReference type="Proteomes" id="UP000076738"/>
    </source>
</evidence>
<feature type="region of interest" description="Disordered" evidence="1">
    <location>
        <begin position="295"/>
        <end position="346"/>
    </location>
</feature>